<evidence type="ECO:0000313" key="1">
    <source>
        <dbReference type="EMBL" id="DAD18159.1"/>
    </source>
</evidence>
<keyword evidence="2" id="KW-1185">Reference proteome</keyword>
<evidence type="ECO:0000313" key="2">
    <source>
        <dbReference type="Proteomes" id="UP000607653"/>
    </source>
</evidence>
<accession>A0A822XGL0</accession>
<protein>
    <submittedName>
        <fullName evidence="1">Uncharacterized protein</fullName>
    </submittedName>
</protein>
<comment type="caution">
    <text evidence="1">The sequence shown here is derived from an EMBL/GenBank/DDBJ whole genome shotgun (WGS) entry which is preliminary data.</text>
</comment>
<proteinExistence type="predicted"/>
<dbReference type="EMBL" id="DUZY01000001">
    <property type="protein sequence ID" value="DAD18159.1"/>
    <property type="molecule type" value="Genomic_DNA"/>
</dbReference>
<gene>
    <name evidence="1" type="ORF">HUJ06_019622</name>
</gene>
<organism evidence="1 2">
    <name type="scientific">Nelumbo nucifera</name>
    <name type="common">Sacred lotus</name>
    <dbReference type="NCBI Taxonomy" id="4432"/>
    <lineage>
        <taxon>Eukaryota</taxon>
        <taxon>Viridiplantae</taxon>
        <taxon>Streptophyta</taxon>
        <taxon>Embryophyta</taxon>
        <taxon>Tracheophyta</taxon>
        <taxon>Spermatophyta</taxon>
        <taxon>Magnoliopsida</taxon>
        <taxon>Proteales</taxon>
        <taxon>Nelumbonaceae</taxon>
        <taxon>Nelumbo</taxon>
    </lineage>
</organism>
<dbReference type="AlphaFoldDB" id="A0A822XGL0"/>
<reference evidence="1 2" key="1">
    <citation type="journal article" date="2020" name="Mol. Biol. Evol.">
        <title>Distinct Expression and Methylation Patterns for Genes with Different Fates following a Single Whole-Genome Duplication in Flowering Plants.</title>
        <authorList>
            <person name="Shi T."/>
            <person name="Rahmani R.S."/>
            <person name="Gugger P.F."/>
            <person name="Wang M."/>
            <person name="Li H."/>
            <person name="Zhang Y."/>
            <person name="Li Z."/>
            <person name="Wang Q."/>
            <person name="Van de Peer Y."/>
            <person name="Marchal K."/>
            <person name="Chen J."/>
        </authorList>
    </citation>
    <scope>NUCLEOTIDE SEQUENCE [LARGE SCALE GENOMIC DNA]</scope>
    <source>
        <tissue evidence="1">Leaf</tissue>
    </source>
</reference>
<dbReference type="Proteomes" id="UP000607653">
    <property type="component" value="Unassembled WGS sequence"/>
</dbReference>
<name>A0A822XGL0_NELNU</name>
<sequence length="37" mass="4385">MTDDDARYRYSSSQTLTHAPSYMNTMTYESMTRQRTS</sequence>